<reference evidence="1" key="1">
    <citation type="journal article" date="2018" name="PLoS Negl. Trop. Dis.">
        <title>Sialome diversity of ticks revealed by RNAseq of single tick salivary glands.</title>
        <authorList>
            <person name="Perner J."/>
            <person name="Kropackova S."/>
            <person name="Kopacek P."/>
            <person name="Ribeiro J.M."/>
        </authorList>
    </citation>
    <scope>NUCLEOTIDE SEQUENCE</scope>
    <source>
        <strain evidence="1">Siblings of single egg batch collected in Ceske Budejovice</strain>
        <tissue evidence="1">Salivary glands</tissue>
    </source>
</reference>
<organism evidence="1">
    <name type="scientific">Ixodes ricinus</name>
    <name type="common">Common tick</name>
    <name type="synonym">Acarus ricinus</name>
    <dbReference type="NCBI Taxonomy" id="34613"/>
    <lineage>
        <taxon>Eukaryota</taxon>
        <taxon>Metazoa</taxon>
        <taxon>Ecdysozoa</taxon>
        <taxon>Arthropoda</taxon>
        <taxon>Chelicerata</taxon>
        <taxon>Arachnida</taxon>
        <taxon>Acari</taxon>
        <taxon>Parasitiformes</taxon>
        <taxon>Ixodida</taxon>
        <taxon>Ixodoidea</taxon>
        <taxon>Ixodidae</taxon>
        <taxon>Ixodinae</taxon>
        <taxon>Ixodes</taxon>
    </lineage>
</organism>
<sequence length="86" mass="9807">TRFCRLFFCCKRSLSMLEIFQVACSHFSFIVLTPSTIGHSVQADFKGFGERGNLKAGSDIRAECDRVRWDFASYYCRGSHLVNIDS</sequence>
<name>A0A147BBB3_IXORI</name>
<dbReference type="AlphaFoldDB" id="A0A147BBB3"/>
<proteinExistence type="predicted"/>
<evidence type="ECO:0000313" key="1">
    <source>
        <dbReference type="EMBL" id="JAR88054.1"/>
    </source>
</evidence>
<dbReference type="EMBL" id="GEGO01007350">
    <property type="protein sequence ID" value="JAR88054.1"/>
    <property type="molecule type" value="Transcribed_RNA"/>
</dbReference>
<feature type="non-terminal residue" evidence="1">
    <location>
        <position position="1"/>
    </location>
</feature>
<accession>A0A147BBB3</accession>
<protein>
    <submittedName>
        <fullName evidence="1">Uncharacterized protein</fullName>
    </submittedName>
</protein>